<gene>
    <name evidence="1" type="ORF">BofuT4_uP059320.1</name>
</gene>
<reference evidence="2" key="1">
    <citation type="journal article" date="2011" name="PLoS Genet.">
        <title>Genomic analysis of the necrotrophic fungal pathogens Sclerotinia sclerotiorum and Botrytis cinerea.</title>
        <authorList>
            <person name="Amselem J."/>
            <person name="Cuomo C.A."/>
            <person name="van Kan J.A."/>
            <person name="Viaud M."/>
            <person name="Benito E.P."/>
            <person name="Couloux A."/>
            <person name="Coutinho P.M."/>
            <person name="de Vries R.P."/>
            <person name="Dyer P.S."/>
            <person name="Fillinger S."/>
            <person name="Fournier E."/>
            <person name="Gout L."/>
            <person name="Hahn M."/>
            <person name="Kohn L."/>
            <person name="Lapalu N."/>
            <person name="Plummer K.M."/>
            <person name="Pradier J.M."/>
            <person name="Quevillon E."/>
            <person name="Sharon A."/>
            <person name="Simon A."/>
            <person name="ten Have A."/>
            <person name="Tudzynski B."/>
            <person name="Tudzynski P."/>
            <person name="Wincker P."/>
            <person name="Andrew M."/>
            <person name="Anthouard V."/>
            <person name="Beever R.E."/>
            <person name="Beffa R."/>
            <person name="Benoit I."/>
            <person name="Bouzid O."/>
            <person name="Brault B."/>
            <person name="Chen Z."/>
            <person name="Choquer M."/>
            <person name="Collemare J."/>
            <person name="Cotton P."/>
            <person name="Danchin E.G."/>
            <person name="Da Silva C."/>
            <person name="Gautier A."/>
            <person name="Giraud C."/>
            <person name="Giraud T."/>
            <person name="Gonzalez C."/>
            <person name="Grossetete S."/>
            <person name="Guldener U."/>
            <person name="Henrissat B."/>
            <person name="Howlett B.J."/>
            <person name="Kodira C."/>
            <person name="Kretschmer M."/>
            <person name="Lappartient A."/>
            <person name="Leroch M."/>
            <person name="Levis C."/>
            <person name="Mauceli E."/>
            <person name="Neuveglise C."/>
            <person name="Oeser B."/>
            <person name="Pearson M."/>
            <person name="Poulain J."/>
            <person name="Poussereau N."/>
            <person name="Quesneville H."/>
            <person name="Rascle C."/>
            <person name="Schumacher J."/>
            <person name="Segurens B."/>
            <person name="Sexton A."/>
            <person name="Silva E."/>
            <person name="Sirven C."/>
            <person name="Soanes D.M."/>
            <person name="Talbot N.J."/>
            <person name="Templeton M."/>
            <person name="Yandava C."/>
            <person name="Yarden O."/>
            <person name="Zeng Q."/>
            <person name="Rollins J.A."/>
            <person name="Lebrun M.H."/>
            <person name="Dickman M."/>
        </authorList>
    </citation>
    <scope>NUCLEOTIDE SEQUENCE [LARGE SCALE GENOMIC DNA]</scope>
    <source>
        <strain evidence="2">T4</strain>
    </source>
</reference>
<proteinExistence type="predicted"/>
<organism evidence="1 2">
    <name type="scientific">Botryotinia fuckeliana (strain T4)</name>
    <name type="common">Noble rot fungus</name>
    <name type="synonym">Botrytis cinerea</name>
    <dbReference type="NCBI Taxonomy" id="999810"/>
    <lineage>
        <taxon>Eukaryota</taxon>
        <taxon>Fungi</taxon>
        <taxon>Dikarya</taxon>
        <taxon>Ascomycota</taxon>
        <taxon>Pezizomycotina</taxon>
        <taxon>Leotiomycetes</taxon>
        <taxon>Helotiales</taxon>
        <taxon>Sclerotiniaceae</taxon>
        <taxon>Botrytis</taxon>
    </lineage>
</organism>
<dbReference type="HOGENOM" id="CLU_2922344_0_0_1"/>
<evidence type="ECO:0000313" key="1">
    <source>
        <dbReference type="EMBL" id="CCD44352.1"/>
    </source>
</evidence>
<protein>
    <submittedName>
        <fullName evidence="1">Uncharacterized protein</fullName>
    </submittedName>
</protein>
<dbReference type="Proteomes" id="UP000008177">
    <property type="component" value="Unplaced contigs"/>
</dbReference>
<sequence>MAINSRAQFVCRMSLLDNAMKSLLHCLETSSPCGDHARMLVVYSIYEVLTLVFKTMSNSIQ</sequence>
<accession>G2XV32</accession>
<dbReference type="InParanoid" id="G2XV32"/>
<name>G2XV32_BOTF4</name>
<dbReference type="EMBL" id="FQ790270">
    <property type="protein sequence ID" value="CCD44352.1"/>
    <property type="molecule type" value="Genomic_DNA"/>
</dbReference>
<evidence type="ECO:0000313" key="2">
    <source>
        <dbReference type="Proteomes" id="UP000008177"/>
    </source>
</evidence>
<dbReference type="AlphaFoldDB" id="G2XV32"/>